<name>A0A0P8A397_9EURY</name>
<dbReference type="Pfam" id="PF03975">
    <property type="entry name" value="CheD"/>
    <property type="match status" value="1"/>
</dbReference>
<dbReference type="EMBL" id="LKCM01000218">
    <property type="protein sequence ID" value="KPQ42601.1"/>
    <property type="molecule type" value="Genomic_DNA"/>
</dbReference>
<reference evidence="4 5" key="1">
    <citation type="submission" date="2015-09" db="EMBL/GenBank/DDBJ databases">
        <title>A metagenomics-based metabolic model of nitrate-dependent anaerobic oxidation of methane by Methanoperedens-like archaea.</title>
        <authorList>
            <person name="Arshad A."/>
            <person name="Speth D.R."/>
            <person name="De Graaf R.M."/>
            <person name="Op Den Camp H.J."/>
            <person name="Jetten M.S."/>
            <person name="Welte C.U."/>
        </authorList>
    </citation>
    <scope>NUCLEOTIDE SEQUENCE [LARGE SCALE GENOMIC DNA]</scope>
</reference>
<dbReference type="PROSITE" id="PS51257">
    <property type="entry name" value="PROKAR_LIPOPROTEIN"/>
    <property type="match status" value="1"/>
</dbReference>
<proteinExistence type="inferred from homology"/>
<comment type="similarity">
    <text evidence="3">Belongs to the CheD family.</text>
</comment>
<evidence type="ECO:0000256" key="1">
    <source>
        <dbReference type="ARBA" id="ARBA00022500"/>
    </source>
</evidence>
<dbReference type="PANTHER" id="PTHR35147">
    <property type="entry name" value="CHEMORECEPTOR GLUTAMINE DEAMIDASE CHED-RELATED"/>
    <property type="match status" value="1"/>
</dbReference>
<dbReference type="GO" id="GO:0050568">
    <property type="term" value="F:protein-glutamine glutaminase activity"/>
    <property type="evidence" value="ECO:0007669"/>
    <property type="project" value="UniProtKB-UniRule"/>
</dbReference>
<keyword evidence="4" id="KW-0675">Receptor</keyword>
<dbReference type="AlphaFoldDB" id="A0A0P8A397"/>
<dbReference type="InterPro" id="IPR038592">
    <property type="entry name" value="CheD-like_sf"/>
</dbReference>
<dbReference type="CDD" id="cd16352">
    <property type="entry name" value="CheD"/>
    <property type="match status" value="1"/>
</dbReference>
<dbReference type="HAMAP" id="MF_01440">
    <property type="entry name" value="CheD"/>
    <property type="match status" value="1"/>
</dbReference>
<dbReference type="InterPro" id="IPR005659">
    <property type="entry name" value="Chemorcpt_Glu_NH3ase_CheD"/>
</dbReference>
<dbReference type="Proteomes" id="UP000050360">
    <property type="component" value="Unassembled WGS sequence"/>
</dbReference>
<keyword evidence="1 3" id="KW-0145">Chemotaxis</keyword>
<sequence length="162" mass="17416">MDPKPEKIIIGIAELVVVHNPAVLVTIGLGSCVAISIRDPVARYGGLSHILLPSISEANNKSNPMKFADSAIEMVVELLLEKGCAKRRLEAKIAGGASMFNIGSSSINIGERNIEAVKKKLKELEIPLIASDTGLNYGRTVEFNIASGIMYVKSAFHETKEI</sequence>
<keyword evidence="2 3" id="KW-0378">Hydrolase</keyword>
<accession>A0A0P8A397</accession>
<evidence type="ECO:0000313" key="4">
    <source>
        <dbReference type="EMBL" id="KPQ42601.1"/>
    </source>
</evidence>
<dbReference type="PANTHER" id="PTHR35147:SF1">
    <property type="entry name" value="CHEMORECEPTOR GLUTAMINE DEAMIDASE CHED-RELATED"/>
    <property type="match status" value="1"/>
</dbReference>
<protein>
    <recommendedName>
        <fullName evidence="3">Probable chemoreceptor glutamine deamidase CheD</fullName>
        <ecNumber evidence="3">3.5.1.44</ecNumber>
    </recommendedName>
</protein>
<dbReference type="InterPro" id="IPR011324">
    <property type="entry name" value="Cytotoxic_necrot_fac-like_cat"/>
</dbReference>
<evidence type="ECO:0000256" key="3">
    <source>
        <dbReference type="HAMAP-Rule" id="MF_01440"/>
    </source>
</evidence>
<organism evidence="4 5">
    <name type="scientific">Candidatus Methanoperedens nitratireducens</name>
    <dbReference type="NCBI Taxonomy" id="1392998"/>
    <lineage>
        <taxon>Archaea</taxon>
        <taxon>Methanobacteriati</taxon>
        <taxon>Methanobacteriota</taxon>
        <taxon>Stenosarchaea group</taxon>
        <taxon>Methanomicrobia</taxon>
        <taxon>Methanosarcinales</taxon>
        <taxon>ANME-2 cluster</taxon>
        <taxon>Candidatus Methanoperedentaceae</taxon>
        <taxon>Candidatus Methanoperedens</taxon>
    </lineage>
</organism>
<gene>
    <name evidence="4" type="primary">cheD2</name>
    <name evidence="3" type="synonym">cheD</name>
    <name evidence="4" type="ORF">MPEBLZ_02811</name>
</gene>
<evidence type="ECO:0000256" key="2">
    <source>
        <dbReference type="ARBA" id="ARBA00022801"/>
    </source>
</evidence>
<comment type="catalytic activity">
    <reaction evidence="3">
        <text>L-glutaminyl-[protein] + H2O = L-glutamyl-[protein] + NH4(+)</text>
        <dbReference type="Rhea" id="RHEA:16441"/>
        <dbReference type="Rhea" id="RHEA-COMP:10207"/>
        <dbReference type="Rhea" id="RHEA-COMP:10208"/>
        <dbReference type="ChEBI" id="CHEBI:15377"/>
        <dbReference type="ChEBI" id="CHEBI:28938"/>
        <dbReference type="ChEBI" id="CHEBI:29973"/>
        <dbReference type="ChEBI" id="CHEBI:30011"/>
        <dbReference type="EC" id="3.5.1.44"/>
    </reaction>
</comment>
<dbReference type="EC" id="3.5.1.44" evidence="3"/>
<dbReference type="Gene3D" id="3.30.1330.200">
    <property type="match status" value="1"/>
</dbReference>
<dbReference type="SUPFAM" id="SSF64438">
    <property type="entry name" value="CNF1/YfiH-like putative cysteine hydrolases"/>
    <property type="match status" value="1"/>
</dbReference>
<dbReference type="GO" id="GO:0006935">
    <property type="term" value="P:chemotaxis"/>
    <property type="evidence" value="ECO:0007669"/>
    <property type="project" value="UniProtKB-UniRule"/>
</dbReference>
<comment type="caution">
    <text evidence="4">The sequence shown here is derived from an EMBL/GenBank/DDBJ whole genome shotgun (WGS) entry which is preliminary data.</text>
</comment>
<evidence type="ECO:0000313" key="5">
    <source>
        <dbReference type="Proteomes" id="UP000050360"/>
    </source>
</evidence>
<comment type="function">
    <text evidence="3">Probably deamidates glutamine residues to glutamate on methyl-accepting chemotaxis receptors (MCPs), playing an important role in chemotaxis.</text>
</comment>
<dbReference type="PATRIC" id="fig|1719120.3.peg.3064"/>